<dbReference type="Gene3D" id="3.40.630.10">
    <property type="entry name" value="Zn peptidases"/>
    <property type="match status" value="2"/>
</dbReference>
<gene>
    <name evidence="6" type="ORF">IPOD504_LOCUS4485</name>
</gene>
<evidence type="ECO:0000256" key="2">
    <source>
        <dbReference type="ARBA" id="ARBA00005988"/>
    </source>
</evidence>
<evidence type="ECO:0000256" key="1">
    <source>
        <dbReference type="ARBA" id="ARBA00001947"/>
    </source>
</evidence>
<evidence type="ECO:0000256" key="3">
    <source>
        <dbReference type="PROSITE-ProRule" id="PRU01379"/>
    </source>
</evidence>
<dbReference type="InterPro" id="IPR000834">
    <property type="entry name" value="Peptidase_M14"/>
</dbReference>
<dbReference type="CDD" id="cd03860">
    <property type="entry name" value="M14_CP_A-B_like"/>
    <property type="match status" value="1"/>
</dbReference>
<organism evidence="6 7">
    <name type="scientific">Iphiclides podalirius</name>
    <name type="common">scarce swallowtail</name>
    <dbReference type="NCBI Taxonomy" id="110791"/>
    <lineage>
        <taxon>Eukaryota</taxon>
        <taxon>Metazoa</taxon>
        <taxon>Ecdysozoa</taxon>
        <taxon>Arthropoda</taxon>
        <taxon>Hexapoda</taxon>
        <taxon>Insecta</taxon>
        <taxon>Pterygota</taxon>
        <taxon>Neoptera</taxon>
        <taxon>Endopterygota</taxon>
        <taxon>Lepidoptera</taxon>
        <taxon>Glossata</taxon>
        <taxon>Ditrysia</taxon>
        <taxon>Papilionoidea</taxon>
        <taxon>Papilionidae</taxon>
        <taxon>Papilioninae</taxon>
        <taxon>Iphiclides</taxon>
    </lineage>
</organism>
<dbReference type="EMBL" id="OW152827">
    <property type="protein sequence ID" value="CAH2043872.1"/>
    <property type="molecule type" value="Genomic_DNA"/>
</dbReference>
<feature type="compositionally biased region" description="Low complexity" evidence="4">
    <location>
        <begin position="452"/>
        <end position="473"/>
    </location>
</feature>
<dbReference type="PANTHER" id="PTHR11705">
    <property type="entry name" value="PROTEASE FAMILY M14 CARBOXYPEPTIDASE A,B"/>
    <property type="match status" value="1"/>
</dbReference>
<dbReference type="SMART" id="SM00631">
    <property type="entry name" value="Zn_pept"/>
    <property type="match status" value="1"/>
</dbReference>
<dbReference type="PROSITE" id="PS52035">
    <property type="entry name" value="PEPTIDASE_M14"/>
    <property type="match status" value="1"/>
</dbReference>
<feature type="active site" description="Proton donor/acceptor" evidence="3">
    <location>
        <position position="379"/>
    </location>
</feature>
<comment type="similarity">
    <text evidence="2 3">Belongs to the peptidase M14 family.</text>
</comment>
<evidence type="ECO:0000313" key="6">
    <source>
        <dbReference type="EMBL" id="CAH2043872.1"/>
    </source>
</evidence>
<dbReference type="SUPFAM" id="SSF54897">
    <property type="entry name" value="Protease propeptides/inhibitors"/>
    <property type="match status" value="1"/>
</dbReference>
<feature type="domain" description="Peptidase M14" evidence="5">
    <location>
        <begin position="116"/>
        <end position="412"/>
    </location>
</feature>
<protein>
    <recommendedName>
        <fullName evidence="5">Peptidase M14 domain-containing protein</fullName>
    </recommendedName>
</protein>
<proteinExistence type="inferred from homology"/>
<name>A0ABN8HYJ6_9NEOP</name>
<dbReference type="Pfam" id="PF00246">
    <property type="entry name" value="Peptidase_M14"/>
    <property type="match status" value="2"/>
</dbReference>
<reference evidence="6" key="1">
    <citation type="submission" date="2022-03" db="EMBL/GenBank/DDBJ databases">
        <authorList>
            <person name="Martin H S."/>
        </authorList>
    </citation>
    <scope>NUCLEOTIDE SEQUENCE</scope>
</reference>
<evidence type="ECO:0000313" key="7">
    <source>
        <dbReference type="Proteomes" id="UP000837857"/>
    </source>
</evidence>
<sequence>MEVSRYFLPVANPDGYDYSRKVERMWRKNRAWYGGQCHGVDLNRNFSEKQRCFIKSLDTVGAINIWKEERSSMDIMVEGPKSAQVADLLRDRCIPYAVAIGDVGNLLDREQGCPSKPQKSKRGANKTVCMDWNSYHRLSVIYDFMDHLAEQWPSLCSMLKISNGNCKNVGVWLDGGIHPREWISTAVVAYLADQLVRTFHQQPEFITNKDWYILPVVNPDGYEYTHTHDRMWRKNRARYGECCGVDLNRNFSCGWGERGEEGSSEDPGNIFYRGPAPFSEPETCAIRQAICGCGKNFKVFLSFHSYGEVIIFPWGYTADPCPDYVQMLEAGTAMAKAIQAASGHTYKVGSTKDLMYYASGTSTDWSYAVANIPYSYMVELRGKRHRFLLPKEEIICTALEVLCGVMKLMEYVDRRCRIPCKLSTQSCRKPGPPRAHTCRMPRSHSCHSSRSCRSSRSPSCKSSRSYSCRSSRSQSERSSHSQCCESSHSNCQNPSENPCNYAS</sequence>
<comment type="cofactor">
    <cofactor evidence="1">
        <name>Zn(2+)</name>
        <dbReference type="ChEBI" id="CHEBI:29105"/>
    </cofactor>
</comment>
<feature type="non-terminal residue" evidence="6">
    <location>
        <position position="1"/>
    </location>
</feature>
<feature type="compositionally biased region" description="Polar residues" evidence="4">
    <location>
        <begin position="490"/>
        <end position="503"/>
    </location>
</feature>
<dbReference type="PANTHER" id="PTHR11705:SF91">
    <property type="entry name" value="FI01817P-RELATED"/>
    <property type="match status" value="1"/>
</dbReference>
<dbReference type="Proteomes" id="UP000837857">
    <property type="component" value="Chromosome 15"/>
</dbReference>
<feature type="compositionally biased region" description="Low complexity" evidence="4">
    <location>
        <begin position="480"/>
        <end position="489"/>
    </location>
</feature>
<evidence type="ECO:0000259" key="5">
    <source>
        <dbReference type="PROSITE" id="PS52035"/>
    </source>
</evidence>
<feature type="region of interest" description="Disordered" evidence="4">
    <location>
        <begin position="452"/>
        <end position="503"/>
    </location>
</feature>
<accession>A0ABN8HYJ6</accession>
<dbReference type="SUPFAM" id="SSF53187">
    <property type="entry name" value="Zn-dependent exopeptidases"/>
    <property type="match status" value="2"/>
</dbReference>
<evidence type="ECO:0000256" key="4">
    <source>
        <dbReference type="SAM" id="MobiDB-lite"/>
    </source>
</evidence>
<dbReference type="PRINTS" id="PR00765">
    <property type="entry name" value="CRBOXYPTASEA"/>
</dbReference>
<keyword evidence="7" id="KW-1185">Reference proteome</keyword>